<dbReference type="Proteomes" id="UP001322512">
    <property type="component" value="Chromosome"/>
</dbReference>
<organism evidence="1 2">
    <name type="scientific">Halomonas elongata (strain ATCC 33173 / DSM 2581 / NBRC 15536 / NCIMB 2198 / 1H9)</name>
    <dbReference type="NCBI Taxonomy" id="768066"/>
    <lineage>
        <taxon>Bacteria</taxon>
        <taxon>Pseudomonadati</taxon>
        <taxon>Pseudomonadota</taxon>
        <taxon>Gammaproteobacteria</taxon>
        <taxon>Oceanospirillales</taxon>
        <taxon>Halomonadaceae</taxon>
        <taxon>Halomonas</taxon>
    </lineage>
</organism>
<reference evidence="1 2" key="1">
    <citation type="submission" date="2023-11" db="EMBL/GenBank/DDBJ databases">
        <title>MicrobeMod: A computational toolkit for identifying prokaryotic methylation and restriction-modification with nanopore sequencing.</title>
        <authorList>
            <person name="Crits-Christoph A."/>
            <person name="Kang S.C."/>
            <person name="Lee H."/>
            <person name="Ostrov N."/>
        </authorList>
    </citation>
    <scope>NUCLEOTIDE SEQUENCE [LARGE SCALE GENOMIC DNA]</scope>
    <source>
        <strain evidence="1 2">ATCC 33173</strain>
    </source>
</reference>
<accession>A0ABZ0T295</accession>
<sequence>MKTPLTPGCSIQISAVPTSIADDRKADCIHLFKHQVSGVSMELVSAPCLPWPFRPSHQQGSITMQEPERKLIHRPQGPDATLMLPIADFQCSRRDVDPPQQALFKRQATTQQSHSLFIASADSRMTLEWIEQNLPKMLLVSRSLVQPHCHCTSHVAPGIHYH</sequence>
<name>A0ABZ0T295_HALED</name>
<evidence type="ECO:0000313" key="1">
    <source>
        <dbReference type="EMBL" id="WPU45735.1"/>
    </source>
</evidence>
<proteinExistence type="predicted"/>
<protein>
    <submittedName>
        <fullName evidence="1">Uncharacterized protein</fullName>
    </submittedName>
</protein>
<dbReference type="RefSeq" id="WP_157953420.1">
    <property type="nucleotide sequence ID" value="NC_014532.2"/>
</dbReference>
<dbReference type="GeneID" id="91011955"/>
<keyword evidence="2" id="KW-1185">Reference proteome</keyword>
<evidence type="ECO:0000313" key="2">
    <source>
        <dbReference type="Proteomes" id="UP001322512"/>
    </source>
</evidence>
<gene>
    <name evidence="1" type="ORF">SR933_10710</name>
</gene>
<dbReference type="EMBL" id="CP139472">
    <property type="protein sequence ID" value="WPU45735.1"/>
    <property type="molecule type" value="Genomic_DNA"/>
</dbReference>